<dbReference type="RefSeq" id="WP_369343966.1">
    <property type="nucleotide sequence ID" value="NZ_CP129674.1"/>
</dbReference>
<sequence>MTTATTINDITTSAYIADLTGVWSTLVQHYIGPAITIITGFFAVMYLVKNQIRPMLVFLALAAIVAVVVYAAPALLGQNSTLVKNGAEIAKQIN</sequence>
<keyword evidence="1" id="KW-1133">Transmembrane helix</keyword>
<feature type="transmembrane region" description="Helical" evidence="1">
    <location>
        <begin position="30"/>
        <end position="48"/>
    </location>
</feature>
<name>A0AB39U620_9BIFI</name>
<keyword evidence="1" id="KW-0812">Transmembrane</keyword>
<reference evidence="2" key="1">
    <citation type="submission" date="2023-07" db="EMBL/GenBank/DDBJ databases">
        <title>Bifidobacterium aquikefiriaerophilum sp. nov. and Bifidobacterium eccum sp. nov., isolated from water kefir.</title>
        <authorList>
            <person name="Breselge S."/>
            <person name="Bellassi P."/>
            <person name="Barcenilla C."/>
            <person name="Alvarez-Ordonez A."/>
            <person name="Morelli L."/>
            <person name="Cotter P.D."/>
        </authorList>
    </citation>
    <scope>NUCLEOTIDE SEQUENCE</scope>
    <source>
        <strain evidence="2">WK041_4_12</strain>
    </source>
</reference>
<keyword evidence="1" id="KW-0472">Membrane</keyword>
<feature type="transmembrane region" description="Helical" evidence="1">
    <location>
        <begin position="55"/>
        <end position="76"/>
    </location>
</feature>
<accession>A0AB39U620</accession>
<organism evidence="2">
    <name type="scientific">Bifidobacterium aquikefiricola</name>
    <dbReference type="NCBI Taxonomy" id="3059038"/>
    <lineage>
        <taxon>Bacteria</taxon>
        <taxon>Bacillati</taxon>
        <taxon>Actinomycetota</taxon>
        <taxon>Actinomycetes</taxon>
        <taxon>Bifidobacteriales</taxon>
        <taxon>Bifidobacteriaceae</taxon>
        <taxon>Bifidobacterium</taxon>
    </lineage>
</organism>
<dbReference type="KEGG" id="baqk:QN215_08975"/>
<protein>
    <submittedName>
        <fullName evidence="2">Uncharacterized protein</fullName>
    </submittedName>
</protein>
<evidence type="ECO:0000313" key="2">
    <source>
        <dbReference type="EMBL" id="XDS44378.1"/>
    </source>
</evidence>
<proteinExistence type="predicted"/>
<evidence type="ECO:0000256" key="1">
    <source>
        <dbReference type="SAM" id="Phobius"/>
    </source>
</evidence>
<dbReference type="AlphaFoldDB" id="A0AB39U620"/>
<gene>
    <name evidence="2" type="ORF">QN215_08975</name>
</gene>
<dbReference type="EMBL" id="CP129674">
    <property type="protein sequence ID" value="XDS44378.1"/>
    <property type="molecule type" value="Genomic_DNA"/>
</dbReference>